<organism evidence="2 3">
    <name type="scientific">Arenibacter antarcticus</name>
    <dbReference type="NCBI Taxonomy" id="2040469"/>
    <lineage>
        <taxon>Bacteria</taxon>
        <taxon>Pseudomonadati</taxon>
        <taxon>Bacteroidota</taxon>
        <taxon>Flavobacteriia</taxon>
        <taxon>Flavobacteriales</taxon>
        <taxon>Flavobacteriaceae</taxon>
        <taxon>Arenibacter</taxon>
    </lineage>
</organism>
<gene>
    <name evidence="2" type="ORF">ACFS1K_16275</name>
</gene>
<protein>
    <recommendedName>
        <fullName evidence="4">Adhesin</fullName>
    </recommendedName>
</protein>
<feature type="signal peptide" evidence="1">
    <location>
        <begin position="1"/>
        <end position="22"/>
    </location>
</feature>
<accession>A0ABW5VJH7</accession>
<comment type="caution">
    <text evidence="2">The sequence shown here is derived from an EMBL/GenBank/DDBJ whole genome shotgun (WGS) entry which is preliminary data.</text>
</comment>
<keyword evidence="1" id="KW-0732">Signal</keyword>
<evidence type="ECO:0008006" key="4">
    <source>
        <dbReference type="Google" id="ProtNLM"/>
    </source>
</evidence>
<dbReference type="EMBL" id="JBHUOK010000033">
    <property type="protein sequence ID" value="MFD2791329.1"/>
    <property type="molecule type" value="Genomic_DNA"/>
</dbReference>
<dbReference type="RefSeq" id="WP_251808460.1">
    <property type="nucleotide sequence ID" value="NZ_CP166679.1"/>
</dbReference>
<evidence type="ECO:0000313" key="3">
    <source>
        <dbReference type="Proteomes" id="UP001597532"/>
    </source>
</evidence>
<evidence type="ECO:0000256" key="1">
    <source>
        <dbReference type="SAM" id="SignalP"/>
    </source>
</evidence>
<reference evidence="3" key="1">
    <citation type="journal article" date="2019" name="Int. J. Syst. Evol. Microbiol.">
        <title>The Global Catalogue of Microorganisms (GCM) 10K type strain sequencing project: providing services to taxonomists for standard genome sequencing and annotation.</title>
        <authorList>
            <consortium name="The Broad Institute Genomics Platform"/>
            <consortium name="The Broad Institute Genome Sequencing Center for Infectious Disease"/>
            <person name="Wu L."/>
            <person name="Ma J."/>
        </authorList>
    </citation>
    <scope>NUCLEOTIDE SEQUENCE [LARGE SCALE GENOMIC DNA]</scope>
    <source>
        <strain evidence="3">KCTC 52924</strain>
    </source>
</reference>
<dbReference type="Proteomes" id="UP001597532">
    <property type="component" value="Unassembled WGS sequence"/>
</dbReference>
<evidence type="ECO:0000313" key="2">
    <source>
        <dbReference type="EMBL" id="MFD2791329.1"/>
    </source>
</evidence>
<feature type="chain" id="PRO_5046559055" description="Adhesin" evidence="1">
    <location>
        <begin position="23"/>
        <end position="363"/>
    </location>
</feature>
<proteinExistence type="predicted"/>
<sequence>MKTILHKNLIAFLLAIPILTFATDGIQGGKYTKEKTIKKEYVVNYDALLKVKNSYGNLKITSWNENRVLIEVHIKTTGDNEEKVQRKLDDIYIDFEATNAMVAATTVFNKSKNSWGWSWGSNNNVNMQVNYTIKIPIKNSVNLSNDYGSIILDRIDGHAKISCDYGRLDIGELHGKNNQLSFDYSSRSTIGYINSGSIDADYSGFTIEKAGNLSIVADYTNSKIDKMGHLTYACDYGKLEVGNVDNVQGNGDYINVDFGSVHGNLDIRSSYGSVKIKEMASDAGNLQLRTDYTGIKIGYAPDYHFNFEIHTSYAGVSGKDNFTLDISKEKSSENYYKGYYGSQVTGKSVTINSEYGGISFYKN</sequence>
<keyword evidence="3" id="KW-1185">Reference proteome</keyword>
<name>A0ABW5VJH7_9FLAO</name>